<evidence type="ECO:0000259" key="6">
    <source>
        <dbReference type="Pfam" id="PF08281"/>
    </source>
</evidence>
<keyword evidence="5" id="KW-0804">Transcription</keyword>
<keyword evidence="4" id="KW-0238">DNA-binding</keyword>
<protein>
    <submittedName>
        <fullName evidence="7">Sigma factor-like helix-turn-helix DNA-binding protein</fullName>
    </submittedName>
</protein>
<sequence>MRPVPSCLVTGAAQMTADDPGWAPLGRRGLSPYTTSATQHEARPLVVDALAQLSSDNRVLLGRAFFHGWTTGQIAADLGIAEASVKAQLHYALRTLQRTLRDMGVAP</sequence>
<keyword evidence="8" id="KW-1185">Reference proteome</keyword>
<evidence type="ECO:0000313" key="8">
    <source>
        <dbReference type="Proteomes" id="UP001298593"/>
    </source>
</evidence>
<keyword evidence="3" id="KW-0731">Sigma factor</keyword>
<feature type="domain" description="RNA polymerase sigma factor 70 region 4 type 2" evidence="6">
    <location>
        <begin position="46"/>
        <end position="96"/>
    </location>
</feature>
<name>A0ABU5XXU9_9MYCO</name>
<dbReference type="InterPro" id="IPR013249">
    <property type="entry name" value="RNA_pol_sigma70_r4_t2"/>
</dbReference>
<dbReference type="InterPro" id="IPR013324">
    <property type="entry name" value="RNA_pol_sigma_r3/r4-like"/>
</dbReference>
<dbReference type="Gene3D" id="1.10.10.10">
    <property type="entry name" value="Winged helix-like DNA-binding domain superfamily/Winged helix DNA-binding domain"/>
    <property type="match status" value="1"/>
</dbReference>
<evidence type="ECO:0000313" key="7">
    <source>
        <dbReference type="EMBL" id="MEB3032592.1"/>
    </source>
</evidence>
<organism evidence="7 8">
    <name type="scientific">[Mycobacterium] nativiensis</name>
    <dbReference type="NCBI Taxonomy" id="2855503"/>
    <lineage>
        <taxon>Bacteria</taxon>
        <taxon>Bacillati</taxon>
        <taxon>Actinomycetota</taxon>
        <taxon>Actinomycetes</taxon>
        <taxon>Mycobacteriales</taxon>
        <taxon>Mycobacteriaceae</taxon>
        <taxon>Mycolicibacter</taxon>
    </lineage>
</organism>
<comment type="caution">
    <text evidence="7">The sequence shown here is derived from an EMBL/GenBank/DDBJ whole genome shotgun (WGS) entry which is preliminary data.</text>
</comment>
<keyword evidence="2" id="KW-0805">Transcription regulation</keyword>
<proteinExistence type="inferred from homology"/>
<evidence type="ECO:0000256" key="1">
    <source>
        <dbReference type="ARBA" id="ARBA00010641"/>
    </source>
</evidence>
<dbReference type="Pfam" id="PF08281">
    <property type="entry name" value="Sigma70_r4_2"/>
    <property type="match status" value="1"/>
</dbReference>
<comment type="similarity">
    <text evidence="1">Belongs to the sigma-70 factor family. ECF subfamily.</text>
</comment>
<accession>A0ABU5XXU9</accession>
<evidence type="ECO:0000256" key="2">
    <source>
        <dbReference type="ARBA" id="ARBA00023015"/>
    </source>
</evidence>
<dbReference type="Proteomes" id="UP001298593">
    <property type="component" value="Unassembled WGS sequence"/>
</dbReference>
<evidence type="ECO:0000256" key="4">
    <source>
        <dbReference type="ARBA" id="ARBA00023125"/>
    </source>
</evidence>
<gene>
    <name evidence="7" type="ORF">KV113_13605</name>
</gene>
<dbReference type="EMBL" id="JAYJJU010000011">
    <property type="protein sequence ID" value="MEB3032592.1"/>
    <property type="molecule type" value="Genomic_DNA"/>
</dbReference>
<dbReference type="InterPro" id="IPR036388">
    <property type="entry name" value="WH-like_DNA-bd_sf"/>
</dbReference>
<evidence type="ECO:0000256" key="5">
    <source>
        <dbReference type="ARBA" id="ARBA00023163"/>
    </source>
</evidence>
<dbReference type="SUPFAM" id="SSF88659">
    <property type="entry name" value="Sigma3 and sigma4 domains of RNA polymerase sigma factors"/>
    <property type="match status" value="1"/>
</dbReference>
<evidence type="ECO:0000256" key="3">
    <source>
        <dbReference type="ARBA" id="ARBA00023082"/>
    </source>
</evidence>
<reference evidence="7 8" key="1">
    <citation type="submission" date="2023-12" db="EMBL/GenBank/DDBJ databases">
        <title>Description of new species of Mycobacterium terrae complex isolated from sewage at the Sao Paulo Zoological Park Foundation in Brazil.</title>
        <authorList>
            <person name="Romagnoli C.L."/>
            <person name="Conceicao E.C."/>
            <person name="Machado E."/>
            <person name="Barreto L.B.P.F."/>
            <person name="Sharma A."/>
            <person name="Silva N.M."/>
            <person name="Marques L.E."/>
            <person name="Juliana M.A."/>
            <person name="Lourenco M.C.S."/>
            <person name="Digiampietri L.A."/>
            <person name="Suffys P.N."/>
            <person name="Viana-Niero C."/>
        </authorList>
    </citation>
    <scope>NUCLEOTIDE SEQUENCE [LARGE SCALE GENOMIC DNA]</scope>
    <source>
        <strain evidence="7 8">MYC340</strain>
    </source>
</reference>